<dbReference type="Proteomes" id="UP000032025">
    <property type="component" value="Unassembled WGS sequence"/>
</dbReference>
<dbReference type="Pfam" id="PF05926">
    <property type="entry name" value="Phage_GPL"/>
    <property type="match status" value="1"/>
</dbReference>
<evidence type="ECO:0000313" key="1">
    <source>
        <dbReference type="EMBL" id="GAN12480.1"/>
    </source>
</evidence>
<reference evidence="1 2" key="1">
    <citation type="submission" date="2014-08" db="EMBL/GenBank/DDBJ databases">
        <title>Whole genome shotgun sequence of Sphingomonas paucimobilis NBRC 13935.</title>
        <authorList>
            <person name="Hosoyama A."/>
            <person name="Hashimoto M."/>
            <person name="Hosoyama Y."/>
            <person name="Noguchi M."/>
            <person name="Uohara A."/>
            <person name="Ohji S."/>
            <person name="Katano-Makiyama Y."/>
            <person name="Ichikawa N."/>
            <person name="Kimura A."/>
            <person name="Yamazoe A."/>
            <person name="Fujita N."/>
        </authorList>
    </citation>
    <scope>NUCLEOTIDE SEQUENCE [LARGE SCALE GENOMIC DNA]</scope>
    <source>
        <strain evidence="1 2">NBRC 13935</strain>
    </source>
</reference>
<dbReference type="AlphaFoldDB" id="A0A0C9M003"/>
<organism evidence="1 2">
    <name type="scientific">Sphingomonas paucimobilis NBRC 13935</name>
    <dbReference type="NCBI Taxonomy" id="1219050"/>
    <lineage>
        <taxon>Bacteria</taxon>
        <taxon>Pseudomonadati</taxon>
        <taxon>Pseudomonadota</taxon>
        <taxon>Alphaproteobacteria</taxon>
        <taxon>Sphingomonadales</taxon>
        <taxon>Sphingomonadaceae</taxon>
        <taxon>Sphingomonas</taxon>
    </lineage>
</organism>
<dbReference type="InterPro" id="IPR009225">
    <property type="entry name" value="Phage_head_completion_GpL"/>
</dbReference>
<comment type="caution">
    <text evidence="1">The sequence shown here is derived from an EMBL/GenBank/DDBJ whole genome shotgun (WGS) entry which is preliminary data.</text>
</comment>
<accession>A0A0C9M003</accession>
<dbReference type="EMBL" id="BBJS01000010">
    <property type="protein sequence ID" value="GAN12480.1"/>
    <property type="molecule type" value="Genomic_DNA"/>
</dbReference>
<evidence type="ECO:0000313" key="2">
    <source>
        <dbReference type="Proteomes" id="UP000032025"/>
    </source>
</evidence>
<sequence length="163" mass="17803">MTATFIPTVLPGDPAPVVTAPAPIDTGGWFPQIDPTLFRDEQRVDANAITDARVRQALVNAIIRVGRDLKDWRLDQVAAGFATLDLVPADKVDGVSELTTLYRRAVFTAAKAEIVERFVDVDLTGRGERSADQLDPTVAELRRDSVHAVREILGVGRMTVELI</sequence>
<keyword evidence="2" id="KW-1185">Reference proteome</keyword>
<gene>
    <name evidence="1" type="ORF">SP6_10_00610</name>
</gene>
<protein>
    <submittedName>
        <fullName evidence="1">DNA, contig: SP610</fullName>
    </submittedName>
</protein>
<proteinExistence type="predicted"/>
<name>A0A0C9M003_SPHPI</name>
<dbReference type="GeneID" id="78526347"/>
<dbReference type="RefSeq" id="WP_053003270.1">
    <property type="nucleotide sequence ID" value="NZ_BBJS01000010.1"/>
</dbReference>